<feature type="transmembrane region" description="Helical" evidence="6">
    <location>
        <begin position="320"/>
        <end position="340"/>
    </location>
</feature>
<name>A0A1R1ELD5_9BACL</name>
<evidence type="ECO:0000313" key="9">
    <source>
        <dbReference type="Proteomes" id="UP000187172"/>
    </source>
</evidence>
<dbReference type="Gene3D" id="1.20.1250.20">
    <property type="entry name" value="MFS general substrate transporter like domains"/>
    <property type="match status" value="1"/>
</dbReference>
<evidence type="ECO:0000256" key="3">
    <source>
        <dbReference type="ARBA" id="ARBA00022692"/>
    </source>
</evidence>
<dbReference type="PANTHER" id="PTHR42718:SF9">
    <property type="entry name" value="MAJOR FACILITATOR SUPERFAMILY MULTIDRUG TRANSPORTER MFSC"/>
    <property type="match status" value="1"/>
</dbReference>
<feature type="transmembrane region" description="Helical" evidence="6">
    <location>
        <begin position="142"/>
        <end position="160"/>
    </location>
</feature>
<feature type="transmembrane region" description="Helical" evidence="6">
    <location>
        <begin position="14"/>
        <end position="36"/>
    </location>
</feature>
<feature type="transmembrane region" description="Helical" evidence="6">
    <location>
        <begin position="48"/>
        <end position="68"/>
    </location>
</feature>
<dbReference type="PANTHER" id="PTHR42718">
    <property type="entry name" value="MAJOR FACILITATOR SUPERFAMILY MULTIDRUG TRANSPORTER MFSC"/>
    <property type="match status" value="1"/>
</dbReference>
<dbReference type="SUPFAM" id="SSF103473">
    <property type="entry name" value="MFS general substrate transporter"/>
    <property type="match status" value="1"/>
</dbReference>
<evidence type="ECO:0000256" key="6">
    <source>
        <dbReference type="SAM" id="Phobius"/>
    </source>
</evidence>
<protein>
    <submittedName>
        <fullName evidence="8">Antiporter</fullName>
    </submittedName>
</protein>
<sequence length="463" mass="49079">MKSTAESVHQGNKLIQILMFTLVISVMNVSMFNIALPGIRAEFHLSAAQVSWVSSAYMLVYAVGSVTYGKLADKYALKKLITIGLIVFVLGSVFGLAAGAYWMIVIGRVFQAAGSSVIPAAAMIIPVRYFPPETRGRALGKSAIGLAVGNTLAPVVSGLIMGYAGWRWLFCFSVLVLLTLPFYRKYLDDAKESRGRMDVLGGGLLAAATGLILFALTGGGWIPAAAGVLLLILFVIRIRKAADPFVQPRLFRNLNYTFGIGIAFVISCIAFSIPFLIPQLLAGSNHLDASVIGLIMIPGAAASALLGFAGGKFADLKGNLFVVCIAALLQMIGFFLLSAFAGINAWIIAIVLIFSNVGQTFMQVALSNTVSRTLAKEETGVGMGLLSMLNFIGAAVATSVYSSILDTGSSAHWNPLNTYPGSYLYSSIFLVLAVMMVIVAAVYLLRFGRSAAPQQNNRAGVGS</sequence>
<dbReference type="InterPro" id="IPR020846">
    <property type="entry name" value="MFS_dom"/>
</dbReference>
<dbReference type="CDD" id="cd17321">
    <property type="entry name" value="MFS_MMR_MDR_like"/>
    <property type="match status" value="1"/>
</dbReference>
<accession>A0A1R1ELD5</accession>
<evidence type="ECO:0000259" key="7">
    <source>
        <dbReference type="PROSITE" id="PS50850"/>
    </source>
</evidence>
<dbReference type="InterPro" id="IPR011701">
    <property type="entry name" value="MFS"/>
</dbReference>
<evidence type="ECO:0000256" key="4">
    <source>
        <dbReference type="ARBA" id="ARBA00022989"/>
    </source>
</evidence>
<dbReference type="Pfam" id="PF07690">
    <property type="entry name" value="MFS_1"/>
    <property type="match status" value="1"/>
</dbReference>
<dbReference type="RefSeq" id="WP_076172715.1">
    <property type="nucleotide sequence ID" value="NZ_MRTP01000006.1"/>
</dbReference>
<feature type="transmembrane region" description="Helical" evidence="6">
    <location>
        <begin position="195"/>
        <end position="214"/>
    </location>
</feature>
<feature type="transmembrane region" description="Helical" evidence="6">
    <location>
        <begin position="166"/>
        <end position="183"/>
    </location>
</feature>
<dbReference type="GO" id="GO:0022857">
    <property type="term" value="F:transmembrane transporter activity"/>
    <property type="evidence" value="ECO:0007669"/>
    <property type="project" value="InterPro"/>
</dbReference>
<dbReference type="EMBL" id="MRTP01000006">
    <property type="protein sequence ID" value="OMF52542.1"/>
    <property type="molecule type" value="Genomic_DNA"/>
</dbReference>
<evidence type="ECO:0000256" key="2">
    <source>
        <dbReference type="ARBA" id="ARBA00022448"/>
    </source>
</evidence>
<evidence type="ECO:0000313" key="8">
    <source>
        <dbReference type="EMBL" id="OMF52542.1"/>
    </source>
</evidence>
<feature type="transmembrane region" description="Helical" evidence="6">
    <location>
        <begin position="424"/>
        <end position="445"/>
    </location>
</feature>
<feature type="transmembrane region" description="Helical" evidence="6">
    <location>
        <begin position="110"/>
        <end position="130"/>
    </location>
</feature>
<keyword evidence="3 6" id="KW-0812">Transmembrane</keyword>
<keyword evidence="2" id="KW-0813">Transport</keyword>
<proteinExistence type="predicted"/>
<dbReference type="STRING" id="297318.BK138_20825"/>
<feature type="transmembrane region" description="Helical" evidence="6">
    <location>
        <begin position="80"/>
        <end position="104"/>
    </location>
</feature>
<dbReference type="Gene3D" id="1.20.1720.10">
    <property type="entry name" value="Multidrug resistance protein D"/>
    <property type="match status" value="1"/>
</dbReference>
<dbReference type="AlphaFoldDB" id="A0A1R1ELD5"/>
<feature type="transmembrane region" description="Helical" evidence="6">
    <location>
        <begin position="289"/>
        <end position="308"/>
    </location>
</feature>
<organism evidence="8 9">
    <name type="scientific">Paenibacillus rhizosphaerae</name>
    <dbReference type="NCBI Taxonomy" id="297318"/>
    <lineage>
        <taxon>Bacteria</taxon>
        <taxon>Bacillati</taxon>
        <taxon>Bacillota</taxon>
        <taxon>Bacilli</taxon>
        <taxon>Bacillales</taxon>
        <taxon>Paenibacillaceae</taxon>
        <taxon>Paenibacillus</taxon>
    </lineage>
</organism>
<dbReference type="PROSITE" id="PS50850">
    <property type="entry name" value="MFS"/>
    <property type="match status" value="1"/>
</dbReference>
<feature type="transmembrane region" description="Helical" evidence="6">
    <location>
        <begin position="379"/>
        <end position="404"/>
    </location>
</feature>
<feature type="transmembrane region" description="Helical" evidence="6">
    <location>
        <begin position="220"/>
        <end position="236"/>
    </location>
</feature>
<dbReference type="InterPro" id="IPR036259">
    <property type="entry name" value="MFS_trans_sf"/>
</dbReference>
<comment type="subcellular location">
    <subcellularLocation>
        <location evidence="1">Cell membrane</location>
        <topology evidence="1">Multi-pass membrane protein</topology>
    </subcellularLocation>
</comment>
<keyword evidence="4 6" id="KW-1133">Transmembrane helix</keyword>
<evidence type="ECO:0000256" key="1">
    <source>
        <dbReference type="ARBA" id="ARBA00004651"/>
    </source>
</evidence>
<feature type="domain" description="Major facilitator superfamily (MFS) profile" evidence="7">
    <location>
        <begin position="14"/>
        <end position="451"/>
    </location>
</feature>
<comment type="caution">
    <text evidence="8">The sequence shown here is derived from an EMBL/GenBank/DDBJ whole genome shotgun (WGS) entry which is preliminary data.</text>
</comment>
<feature type="transmembrane region" description="Helical" evidence="6">
    <location>
        <begin position="346"/>
        <end position="367"/>
    </location>
</feature>
<gene>
    <name evidence="8" type="ORF">BK138_20825</name>
</gene>
<reference evidence="8 9" key="1">
    <citation type="submission" date="2016-11" db="EMBL/GenBank/DDBJ databases">
        <title>Paenibacillus species isolates.</title>
        <authorList>
            <person name="Beno S.M."/>
        </authorList>
    </citation>
    <scope>NUCLEOTIDE SEQUENCE [LARGE SCALE GENOMIC DNA]</scope>
    <source>
        <strain evidence="8 9">FSL R5-0378</strain>
    </source>
</reference>
<feature type="transmembrane region" description="Helical" evidence="6">
    <location>
        <begin position="256"/>
        <end position="277"/>
    </location>
</feature>
<dbReference type="PRINTS" id="PR01036">
    <property type="entry name" value="TCRTETB"/>
</dbReference>
<keyword evidence="5 6" id="KW-0472">Membrane</keyword>
<dbReference type="GO" id="GO:0005886">
    <property type="term" value="C:plasma membrane"/>
    <property type="evidence" value="ECO:0007669"/>
    <property type="project" value="UniProtKB-SubCell"/>
</dbReference>
<keyword evidence="9" id="KW-1185">Reference proteome</keyword>
<evidence type="ECO:0000256" key="5">
    <source>
        <dbReference type="ARBA" id="ARBA00023136"/>
    </source>
</evidence>
<dbReference type="Proteomes" id="UP000187172">
    <property type="component" value="Unassembled WGS sequence"/>
</dbReference>